<dbReference type="Pfam" id="PF13424">
    <property type="entry name" value="TPR_12"/>
    <property type="match status" value="3"/>
</dbReference>
<dbReference type="InterPro" id="IPR016130">
    <property type="entry name" value="Tyr_Pase_AS"/>
</dbReference>
<dbReference type="InterPro" id="IPR000340">
    <property type="entry name" value="Dual-sp_phosphatase_cat-dom"/>
</dbReference>
<feature type="repeat" description="TPR" evidence="5">
    <location>
        <begin position="167"/>
        <end position="200"/>
    </location>
</feature>
<dbReference type="PANTHER" id="PTHR45641">
    <property type="entry name" value="TETRATRICOPEPTIDE REPEAT PROTEIN (AFU_ORTHOLOGUE AFUA_6G03870)"/>
    <property type="match status" value="1"/>
</dbReference>
<feature type="repeat" description="TPR" evidence="5">
    <location>
        <begin position="252"/>
        <end position="285"/>
    </location>
</feature>
<evidence type="ECO:0000313" key="11">
    <source>
        <dbReference type="Proteomes" id="UP000663832"/>
    </source>
</evidence>
<feature type="region of interest" description="Disordered" evidence="6">
    <location>
        <begin position="724"/>
        <end position="758"/>
    </location>
</feature>
<feature type="compositionally biased region" description="Polar residues" evidence="6">
    <location>
        <begin position="736"/>
        <end position="758"/>
    </location>
</feature>
<protein>
    <submittedName>
        <fullName evidence="9">Uncharacterized protein</fullName>
    </submittedName>
</protein>
<dbReference type="PROSITE" id="PS50054">
    <property type="entry name" value="TYR_PHOSPHATASE_DUAL"/>
    <property type="match status" value="1"/>
</dbReference>
<dbReference type="CDD" id="cd21175">
    <property type="entry name" value="LPMO_AA9"/>
    <property type="match status" value="1"/>
</dbReference>
<evidence type="ECO:0000259" key="8">
    <source>
        <dbReference type="PROSITE" id="PS50056"/>
    </source>
</evidence>
<keyword evidence="4" id="KW-0904">Protein phosphatase</keyword>
<dbReference type="SMART" id="SM00195">
    <property type="entry name" value="DSPc"/>
    <property type="match status" value="1"/>
</dbReference>
<dbReference type="Gene3D" id="2.70.50.70">
    <property type="match status" value="1"/>
</dbReference>
<evidence type="ECO:0000256" key="6">
    <source>
        <dbReference type="SAM" id="MobiDB-lite"/>
    </source>
</evidence>
<evidence type="ECO:0000313" key="12">
    <source>
        <dbReference type="Proteomes" id="UP000663877"/>
    </source>
</evidence>
<evidence type="ECO:0000259" key="7">
    <source>
        <dbReference type="PROSITE" id="PS50054"/>
    </source>
</evidence>
<dbReference type="PROSITE" id="PS50056">
    <property type="entry name" value="TYR_PHOSPHATASE_2"/>
    <property type="match status" value="1"/>
</dbReference>
<gene>
    <name evidence="9" type="ORF">BJG266_LOCUS23195</name>
    <name evidence="10" type="ORF">QVE165_LOCUS24855</name>
</gene>
<name>A0A814RK89_9BILA</name>
<feature type="repeat" description="TPR" evidence="5">
    <location>
        <begin position="83"/>
        <end position="116"/>
    </location>
</feature>
<keyword evidence="2" id="KW-0378">Hydrolase</keyword>
<feature type="domain" description="Tyrosine specific protein phosphatases" evidence="8">
    <location>
        <begin position="644"/>
        <end position="701"/>
    </location>
</feature>
<dbReference type="Pfam" id="PF00782">
    <property type="entry name" value="DSPc"/>
    <property type="match status" value="1"/>
</dbReference>
<evidence type="ECO:0000313" key="10">
    <source>
        <dbReference type="EMBL" id="CAF1184104.1"/>
    </source>
</evidence>
<evidence type="ECO:0000313" key="9">
    <source>
        <dbReference type="EMBL" id="CAF1134536.1"/>
    </source>
</evidence>
<dbReference type="AlphaFoldDB" id="A0A814RK89"/>
<evidence type="ECO:0000256" key="2">
    <source>
        <dbReference type="ARBA" id="ARBA00022801"/>
    </source>
</evidence>
<dbReference type="GO" id="GO:0004721">
    <property type="term" value="F:phosphoprotein phosphatase activity"/>
    <property type="evidence" value="ECO:0007669"/>
    <property type="project" value="UniProtKB-KW"/>
</dbReference>
<proteinExistence type="predicted"/>
<feature type="domain" description="Tyrosine-protein phosphatase" evidence="7">
    <location>
        <begin position="580"/>
        <end position="723"/>
    </location>
</feature>
<dbReference type="Proteomes" id="UP000663832">
    <property type="component" value="Unassembled WGS sequence"/>
</dbReference>
<keyword evidence="11" id="KW-1185">Reference proteome</keyword>
<keyword evidence="1" id="KW-0677">Repeat</keyword>
<dbReference type="InterPro" id="IPR020422">
    <property type="entry name" value="TYR_PHOSPHATASE_DUAL_dom"/>
</dbReference>
<reference evidence="9" key="1">
    <citation type="submission" date="2021-02" db="EMBL/GenBank/DDBJ databases">
        <authorList>
            <person name="Nowell W R."/>
        </authorList>
    </citation>
    <scope>NUCLEOTIDE SEQUENCE</scope>
</reference>
<dbReference type="PANTHER" id="PTHR45641:SF19">
    <property type="entry name" value="NEPHROCYSTIN-3"/>
    <property type="match status" value="1"/>
</dbReference>
<dbReference type="InterPro" id="IPR019734">
    <property type="entry name" value="TPR_rpt"/>
</dbReference>
<dbReference type="OrthoDB" id="5986190at2759"/>
<dbReference type="SMART" id="SM00028">
    <property type="entry name" value="TPR"/>
    <property type="match status" value="6"/>
</dbReference>
<dbReference type="PROSITE" id="PS00383">
    <property type="entry name" value="TYR_PHOSPHATASE_1"/>
    <property type="match status" value="1"/>
</dbReference>
<sequence length="758" mass="85598">MSDKTDTHTLGDYLAEIGDYERAQYYYDEPIEQDLNEHEKGVMFNNLGWLHEHKASYTLALENYKQSLKIQHEQKKEYPLDYAATLNNMGMVYYAKHDPETALNYFRQSLSEKRRMAEPPHDSIGITLNNIGLTYQWMGDFEKALKNYTEALKSQKEKLPENHPSLTTTYSNIGTTFYQLGKTDEALEAYDNALQICNNILFPDHPCIARINVQIGRVFETIGHEYIPAISHYKQALDIQLARLPKDHPDIAATYVRLGSVACLRGNYQSAIENYTLALDIYSSNLIQNYPNSAVAYNDMGLVHENEGNYAQALEAYKKAKDSFLKTYPSTHHMLRTVYENLGRVENVNDPNFRCYNGAGGNAPNTYSVEAGKQITFHADSDLYHIGVLNVYMAKAPGKAIDFDGAGQVWFKIYEITAHADPTGKNGPTYPATALTSVTFTIPKNVPTGEYLVRIEHIALHNAQQHGGAQFYIACAQIAVINGGNGTPGPLVSIPGVYTGHEPGIIFNPYWPIPTSYTQPGPTISADTMMRSNVWMIDKLEYYLTKDLEATSEEIDYLKRLCTLKTNTRSDPRKRLGARLPSIIIDDFLYHGDLGHARNMNLLNELAIKHIISVCDIQLDKEIIDNFNVLWINIDDTLSVDIRKHFDRTNQFLLNCKEKGEKVLVHCQMGISRSSSIVLAYLIKFHHENLVDAYDHLLNRRHIAAPNFGFFLQLIRYEKALNSDKTDNKDSIPIKSPQTLLISPATASNGPENNEGNS</sequence>
<dbReference type="SUPFAM" id="SSF48452">
    <property type="entry name" value="TPR-like"/>
    <property type="match status" value="2"/>
</dbReference>
<accession>A0A814RK89</accession>
<keyword evidence="3 5" id="KW-0802">TPR repeat</keyword>
<comment type="caution">
    <text evidence="9">The sequence shown here is derived from an EMBL/GenBank/DDBJ whole genome shotgun (WGS) entry which is preliminary data.</text>
</comment>
<dbReference type="Gene3D" id="1.25.40.10">
    <property type="entry name" value="Tetratricopeptide repeat domain"/>
    <property type="match status" value="3"/>
</dbReference>
<dbReference type="EMBL" id="CAJNOM010000177">
    <property type="protein sequence ID" value="CAF1184104.1"/>
    <property type="molecule type" value="Genomic_DNA"/>
</dbReference>
<dbReference type="EMBL" id="CAJNOI010000152">
    <property type="protein sequence ID" value="CAF1134536.1"/>
    <property type="molecule type" value="Genomic_DNA"/>
</dbReference>
<dbReference type="Gene3D" id="3.90.190.10">
    <property type="entry name" value="Protein tyrosine phosphatase superfamily"/>
    <property type="match status" value="1"/>
</dbReference>
<dbReference type="InterPro" id="IPR000387">
    <property type="entry name" value="Tyr_Pase_dom"/>
</dbReference>
<dbReference type="InterPro" id="IPR011990">
    <property type="entry name" value="TPR-like_helical_dom_sf"/>
</dbReference>
<evidence type="ECO:0000256" key="5">
    <source>
        <dbReference type="PROSITE-ProRule" id="PRU00339"/>
    </source>
</evidence>
<dbReference type="InterPro" id="IPR005103">
    <property type="entry name" value="AA9_LPMO"/>
</dbReference>
<evidence type="ECO:0000256" key="3">
    <source>
        <dbReference type="ARBA" id="ARBA00022803"/>
    </source>
</evidence>
<dbReference type="PROSITE" id="PS50293">
    <property type="entry name" value="TPR_REGION"/>
    <property type="match status" value="1"/>
</dbReference>
<dbReference type="PROSITE" id="PS50005">
    <property type="entry name" value="TPR"/>
    <property type="match status" value="5"/>
</dbReference>
<dbReference type="Pfam" id="PF03443">
    <property type="entry name" value="AA9"/>
    <property type="match status" value="1"/>
</dbReference>
<feature type="repeat" description="TPR" evidence="5">
    <location>
        <begin position="125"/>
        <end position="158"/>
    </location>
</feature>
<dbReference type="CDD" id="cd14498">
    <property type="entry name" value="DSP"/>
    <property type="match status" value="1"/>
</dbReference>
<feature type="repeat" description="TPR" evidence="5">
    <location>
        <begin position="294"/>
        <end position="327"/>
    </location>
</feature>
<dbReference type="Proteomes" id="UP000663877">
    <property type="component" value="Unassembled WGS sequence"/>
</dbReference>
<evidence type="ECO:0000256" key="1">
    <source>
        <dbReference type="ARBA" id="ARBA00022737"/>
    </source>
</evidence>
<dbReference type="InterPro" id="IPR029021">
    <property type="entry name" value="Prot-tyrosine_phosphatase-like"/>
</dbReference>
<dbReference type="SUPFAM" id="SSF52799">
    <property type="entry name" value="(Phosphotyrosine protein) phosphatases II"/>
    <property type="match status" value="1"/>
</dbReference>
<organism evidence="9 12">
    <name type="scientific">Adineta steineri</name>
    <dbReference type="NCBI Taxonomy" id="433720"/>
    <lineage>
        <taxon>Eukaryota</taxon>
        <taxon>Metazoa</taxon>
        <taxon>Spiralia</taxon>
        <taxon>Gnathifera</taxon>
        <taxon>Rotifera</taxon>
        <taxon>Eurotatoria</taxon>
        <taxon>Bdelloidea</taxon>
        <taxon>Adinetida</taxon>
        <taxon>Adinetidae</taxon>
        <taxon>Adineta</taxon>
    </lineage>
</organism>
<evidence type="ECO:0000256" key="4">
    <source>
        <dbReference type="ARBA" id="ARBA00022912"/>
    </source>
</evidence>